<keyword evidence="10" id="KW-1185">Reference proteome</keyword>
<dbReference type="PANTHER" id="PTHR35524:SF1">
    <property type="entry name" value="ALPHA-ACETOLACTATE DECARBOXYLASE"/>
    <property type="match status" value="1"/>
</dbReference>
<evidence type="ECO:0000256" key="2">
    <source>
        <dbReference type="ARBA" id="ARBA00005170"/>
    </source>
</evidence>
<comment type="catalytic activity">
    <reaction evidence="1">
        <text>(2S)-2-acetolactate + H(+) = (R)-acetoin + CO2</text>
        <dbReference type="Rhea" id="RHEA:21580"/>
        <dbReference type="ChEBI" id="CHEBI:15378"/>
        <dbReference type="ChEBI" id="CHEBI:15686"/>
        <dbReference type="ChEBI" id="CHEBI:16526"/>
        <dbReference type="ChEBI" id="CHEBI:58476"/>
        <dbReference type="EC" id="4.1.1.5"/>
    </reaction>
</comment>
<sequence length="266" mass="28602">MAPLDPALVRALHPGVVRHDHLTDTAAEHEVFQTSTIAALLDGAYDGDVTFGELRAHGDLGLGTLQHLDGEMIALDGEFWQASATGRVRRIADDERTPFAVVCPFAPDVAVALGTPRTYDDLLAVIEEHVADSGTVAIRIDGRFSRVRARSVPGQRRPYLPLAEVAARQVLFEWTDLDATLVGFRFPDAAAGIELPGYHLHVLSDDRTRGGHVLSADLAHGTLRVDRVSAMRLELPSGVRLPGAPDRSASAVLDRIEHDPPDAAAA</sequence>
<evidence type="ECO:0000256" key="3">
    <source>
        <dbReference type="ARBA" id="ARBA00007106"/>
    </source>
</evidence>
<dbReference type="EMBL" id="CP088295">
    <property type="protein sequence ID" value="UUY02221.1"/>
    <property type="molecule type" value="Genomic_DNA"/>
</dbReference>
<dbReference type="SUPFAM" id="SSF117856">
    <property type="entry name" value="AF0104/ALDC/Ptd012-like"/>
    <property type="match status" value="1"/>
</dbReference>
<gene>
    <name evidence="9" type="primary">budA</name>
    <name evidence="9" type="ORF">LRS13_16060</name>
</gene>
<dbReference type="Gene3D" id="3.30.1330.80">
    <property type="entry name" value="Hypothetical protein, similar to alpha- acetolactate decarboxylase, domain 2"/>
    <property type="match status" value="2"/>
</dbReference>
<dbReference type="GO" id="GO:0047605">
    <property type="term" value="F:acetolactate decarboxylase activity"/>
    <property type="evidence" value="ECO:0007669"/>
    <property type="project" value="UniProtKB-EC"/>
</dbReference>
<dbReference type="PANTHER" id="PTHR35524">
    <property type="entry name" value="ALPHA-ACETOLACTATE DECARBOXYLASE"/>
    <property type="match status" value="1"/>
</dbReference>
<dbReference type="RefSeq" id="WP_353862754.1">
    <property type="nucleotide sequence ID" value="NZ_CP088295.1"/>
</dbReference>
<evidence type="ECO:0000256" key="8">
    <source>
        <dbReference type="ARBA" id="ARBA00023239"/>
    </source>
</evidence>
<comment type="pathway">
    <text evidence="2">Polyol metabolism; (R,R)-butane-2,3-diol biosynthesis; (R,R)-butane-2,3-diol from pyruvate: step 2/3.</text>
</comment>
<keyword evidence="8 9" id="KW-0456">Lyase</keyword>
<dbReference type="CDD" id="cd17299">
    <property type="entry name" value="acetolactate_decarboxylase"/>
    <property type="match status" value="1"/>
</dbReference>
<accession>A0ABY5PC29</accession>
<organism evidence="9 10">
    <name type="scientific">Svornostia abyssi</name>
    <dbReference type="NCBI Taxonomy" id="2898438"/>
    <lineage>
        <taxon>Bacteria</taxon>
        <taxon>Bacillati</taxon>
        <taxon>Actinomycetota</taxon>
        <taxon>Thermoleophilia</taxon>
        <taxon>Solirubrobacterales</taxon>
        <taxon>Baekduiaceae</taxon>
        <taxon>Svornostia</taxon>
    </lineage>
</organism>
<protein>
    <recommendedName>
        <fullName evidence="5">Alpha-acetolactate decarboxylase</fullName>
        <ecNumber evidence="4">4.1.1.5</ecNumber>
    </recommendedName>
</protein>
<evidence type="ECO:0000256" key="1">
    <source>
        <dbReference type="ARBA" id="ARBA00001784"/>
    </source>
</evidence>
<dbReference type="NCBIfam" id="TIGR01252">
    <property type="entry name" value="acetolac_decarb"/>
    <property type="match status" value="1"/>
</dbReference>
<dbReference type="InterPro" id="IPR005128">
    <property type="entry name" value="Acetolactate_a_deCO2ase"/>
</dbReference>
<dbReference type="EC" id="4.1.1.5" evidence="4"/>
<evidence type="ECO:0000256" key="5">
    <source>
        <dbReference type="ARBA" id="ARBA00020164"/>
    </source>
</evidence>
<evidence type="ECO:0000256" key="4">
    <source>
        <dbReference type="ARBA" id="ARBA00013204"/>
    </source>
</evidence>
<dbReference type="Pfam" id="PF03306">
    <property type="entry name" value="AAL_decarboxy"/>
    <property type="match status" value="1"/>
</dbReference>
<reference evidence="10" key="1">
    <citation type="submission" date="2021-11" db="EMBL/GenBank/DDBJ databases">
        <title>Cultivation dependent microbiological survey of springs from the worlds oldest radium mine currently devoted to the extraction of radon-saturated water.</title>
        <authorList>
            <person name="Kapinusova G."/>
            <person name="Smrhova T."/>
            <person name="Strejcek M."/>
            <person name="Suman J."/>
            <person name="Jani K."/>
            <person name="Pajer P."/>
            <person name="Uhlik O."/>
        </authorList>
    </citation>
    <scope>NUCLEOTIDE SEQUENCE [LARGE SCALE GENOMIC DNA]</scope>
    <source>
        <strain evidence="10">J379</strain>
    </source>
</reference>
<evidence type="ECO:0000313" key="10">
    <source>
        <dbReference type="Proteomes" id="UP001058860"/>
    </source>
</evidence>
<name>A0ABY5PC29_9ACTN</name>
<keyword evidence="6" id="KW-0210">Decarboxylase</keyword>
<comment type="similarity">
    <text evidence="3">Belongs to the alpha-acetolactate decarboxylase family.</text>
</comment>
<keyword evidence="7" id="KW-0005">Acetoin biosynthesis</keyword>
<evidence type="ECO:0000313" key="9">
    <source>
        <dbReference type="EMBL" id="UUY02221.1"/>
    </source>
</evidence>
<evidence type="ECO:0000256" key="7">
    <source>
        <dbReference type="ARBA" id="ARBA00023061"/>
    </source>
</evidence>
<proteinExistence type="inferred from homology"/>
<evidence type="ECO:0000256" key="6">
    <source>
        <dbReference type="ARBA" id="ARBA00022793"/>
    </source>
</evidence>
<dbReference type="Proteomes" id="UP001058860">
    <property type="component" value="Chromosome"/>
</dbReference>